<feature type="binding site" evidence="11">
    <location>
        <position position="69"/>
    </location>
    <ligand>
        <name>Mg(2+)</name>
        <dbReference type="ChEBI" id="CHEBI:18420"/>
        <label>1</label>
    </ligand>
</feature>
<dbReference type="Proteomes" id="UP000787472">
    <property type="component" value="Unassembled WGS sequence"/>
</dbReference>
<keyword evidence="9 11" id="KW-0378">Hydrolase</keyword>
<feature type="binding site" evidence="11">
    <location>
        <position position="47"/>
    </location>
    <ligand>
        <name>Mg(2+)</name>
        <dbReference type="ChEBI" id="CHEBI:18420"/>
        <label>1</label>
    </ligand>
</feature>
<feature type="binding site" evidence="11">
    <location>
        <position position="9"/>
    </location>
    <ligand>
        <name>Mg(2+)</name>
        <dbReference type="ChEBI" id="CHEBI:18420"/>
        <label>2</label>
    </ligand>
</feature>
<feature type="binding site" evidence="11">
    <location>
        <position position="9"/>
    </location>
    <ligand>
        <name>Mg(2+)</name>
        <dbReference type="ChEBI" id="CHEBI:18420"/>
        <label>1</label>
    </ligand>
</feature>
<dbReference type="InterPro" id="IPR002156">
    <property type="entry name" value="RNaseH_domain"/>
</dbReference>
<keyword evidence="8 11" id="KW-0255">Endonuclease</keyword>
<comment type="subcellular location">
    <subcellularLocation>
        <location evidence="11">Cytoplasm</location>
    </subcellularLocation>
</comment>
<evidence type="ECO:0000313" key="13">
    <source>
        <dbReference type="EMBL" id="NHO65360.1"/>
    </source>
</evidence>
<comment type="similarity">
    <text evidence="3 11">Belongs to the RNase H family.</text>
</comment>
<dbReference type="GO" id="GO:0043137">
    <property type="term" value="P:DNA replication, removal of RNA primer"/>
    <property type="evidence" value="ECO:0007669"/>
    <property type="project" value="TreeGrafter"/>
</dbReference>
<sequence length="145" mass="16241">MKQVDLFTDGACKGNPGPGGWGALLRYGDVERTLCGGEANTTNNRMELMAAIEGLKALKESCEVNLTTDSQYVRQGIMSWMAGWKKNGWKTSARKPVKNEDLWRLLDAQVNRHKVHWFWVKGHSGHRENEIADELANRGISKISA</sequence>
<evidence type="ECO:0000259" key="12">
    <source>
        <dbReference type="PROSITE" id="PS50879"/>
    </source>
</evidence>
<dbReference type="InterPro" id="IPR022892">
    <property type="entry name" value="RNaseHI"/>
</dbReference>
<keyword evidence="11" id="KW-0963">Cytoplasm</keyword>
<name>A0A9E5MM34_9GAMM</name>
<comment type="cofactor">
    <cofactor evidence="11">
        <name>Mg(2+)</name>
        <dbReference type="ChEBI" id="CHEBI:18420"/>
    </cofactor>
    <text evidence="11">Binds 1 Mg(2+) ion per subunit. May bind a second metal ion at a regulatory site, or after substrate binding.</text>
</comment>
<dbReference type="InterPro" id="IPR012337">
    <property type="entry name" value="RNaseH-like_sf"/>
</dbReference>
<dbReference type="GO" id="GO:0005737">
    <property type="term" value="C:cytoplasm"/>
    <property type="evidence" value="ECO:0007669"/>
    <property type="project" value="UniProtKB-SubCell"/>
</dbReference>
<dbReference type="CDD" id="cd09278">
    <property type="entry name" value="RNase_HI_prokaryote_like"/>
    <property type="match status" value="1"/>
</dbReference>
<reference evidence="13" key="1">
    <citation type="submission" date="2020-03" db="EMBL/GenBank/DDBJ databases">
        <authorList>
            <person name="Guo F."/>
        </authorList>
    </citation>
    <scope>NUCLEOTIDE SEQUENCE</scope>
    <source>
        <strain evidence="13">JCM 30134</strain>
    </source>
</reference>
<dbReference type="RefSeq" id="WP_167184112.1">
    <property type="nucleotide sequence ID" value="NZ_JAAONZ010000004.1"/>
</dbReference>
<dbReference type="Pfam" id="PF00075">
    <property type="entry name" value="RNase_H"/>
    <property type="match status" value="1"/>
</dbReference>
<organism evidence="13 14">
    <name type="scientific">Pseudomaricurvus hydrocarbonicus</name>
    <dbReference type="NCBI Taxonomy" id="1470433"/>
    <lineage>
        <taxon>Bacteria</taxon>
        <taxon>Pseudomonadati</taxon>
        <taxon>Pseudomonadota</taxon>
        <taxon>Gammaproteobacteria</taxon>
        <taxon>Cellvibrionales</taxon>
        <taxon>Cellvibrionaceae</taxon>
        <taxon>Pseudomaricurvus</taxon>
    </lineage>
</organism>
<evidence type="ECO:0000256" key="2">
    <source>
        <dbReference type="ARBA" id="ARBA00004065"/>
    </source>
</evidence>
<evidence type="ECO:0000313" key="14">
    <source>
        <dbReference type="Proteomes" id="UP000787472"/>
    </source>
</evidence>
<evidence type="ECO:0000256" key="11">
    <source>
        <dbReference type="HAMAP-Rule" id="MF_00042"/>
    </source>
</evidence>
<proteinExistence type="inferred from homology"/>
<dbReference type="PANTHER" id="PTHR10642">
    <property type="entry name" value="RIBONUCLEASE H1"/>
    <property type="match status" value="1"/>
</dbReference>
<evidence type="ECO:0000256" key="4">
    <source>
        <dbReference type="ARBA" id="ARBA00011245"/>
    </source>
</evidence>
<comment type="subunit">
    <text evidence="4 11">Monomer.</text>
</comment>
<comment type="caution">
    <text evidence="13">The sequence shown here is derived from an EMBL/GenBank/DDBJ whole genome shotgun (WGS) entry which is preliminary data.</text>
</comment>
<dbReference type="FunFam" id="3.30.420.10:FF:000089">
    <property type="entry name" value="Ribonuclease H"/>
    <property type="match status" value="1"/>
</dbReference>
<evidence type="ECO:0000256" key="6">
    <source>
        <dbReference type="ARBA" id="ARBA00022722"/>
    </source>
</evidence>
<keyword evidence="10 11" id="KW-0460">Magnesium</keyword>
<accession>A0A9E5MM34</accession>
<dbReference type="EC" id="3.1.26.4" evidence="5 11"/>
<evidence type="ECO:0000256" key="5">
    <source>
        <dbReference type="ARBA" id="ARBA00012180"/>
    </source>
</evidence>
<dbReference type="HAMAP" id="MF_00042">
    <property type="entry name" value="RNase_H"/>
    <property type="match status" value="1"/>
</dbReference>
<evidence type="ECO:0000256" key="10">
    <source>
        <dbReference type="ARBA" id="ARBA00022842"/>
    </source>
</evidence>
<comment type="catalytic activity">
    <reaction evidence="1 11">
        <text>Endonucleolytic cleavage to 5'-phosphomonoester.</text>
        <dbReference type="EC" id="3.1.26.4"/>
    </reaction>
</comment>
<dbReference type="InterPro" id="IPR036397">
    <property type="entry name" value="RNaseH_sf"/>
</dbReference>
<dbReference type="GO" id="GO:0000287">
    <property type="term" value="F:magnesium ion binding"/>
    <property type="evidence" value="ECO:0007669"/>
    <property type="project" value="UniProtKB-UniRule"/>
</dbReference>
<dbReference type="Gene3D" id="3.30.420.10">
    <property type="entry name" value="Ribonuclease H-like superfamily/Ribonuclease H"/>
    <property type="match status" value="1"/>
</dbReference>
<comment type="function">
    <text evidence="2 11">Endonuclease that specifically degrades the RNA of RNA-DNA hybrids.</text>
</comment>
<keyword evidence="7 11" id="KW-0479">Metal-binding</keyword>
<evidence type="ECO:0000256" key="8">
    <source>
        <dbReference type="ARBA" id="ARBA00022759"/>
    </source>
</evidence>
<dbReference type="InterPro" id="IPR050092">
    <property type="entry name" value="RNase_H"/>
</dbReference>
<evidence type="ECO:0000256" key="1">
    <source>
        <dbReference type="ARBA" id="ARBA00000077"/>
    </source>
</evidence>
<protein>
    <recommendedName>
        <fullName evidence="5 11">Ribonuclease H</fullName>
        <shortName evidence="11">RNase H</shortName>
        <ecNumber evidence="5 11">3.1.26.4</ecNumber>
    </recommendedName>
</protein>
<keyword evidence="6 11" id="KW-0540">Nuclease</keyword>
<feature type="binding site" evidence="11">
    <location>
        <position position="133"/>
    </location>
    <ligand>
        <name>Mg(2+)</name>
        <dbReference type="ChEBI" id="CHEBI:18420"/>
        <label>2</label>
    </ligand>
</feature>
<evidence type="ECO:0000256" key="9">
    <source>
        <dbReference type="ARBA" id="ARBA00022801"/>
    </source>
</evidence>
<evidence type="ECO:0000256" key="3">
    <source>
        <dbReference type="ARBA" id="ARBA00005300"/>
    </source>
</evidence>
<feature type="domain" description="RNase H type-1" evidence="12">
    <location>
        <begin position="1"/>
        <end position="141"/>
    </location>
</feature>
<dbReference type="GO" id="GO:0004523">
    <property type="term" value="F:RNA-DNA hybrid ribonuclease activity"/>
    <property type="evidence" value="ECO:0007669"/>
    <property type="project" value="UniProtKB-UniRule"/>
</dbReference>
<dbReference type="AlphaFoldDB" id="A0A9E5MM34"/>
<dbReference type="SUPFAM" id="SSF53098">
    <property type="entry name" value="Ribonuclease H-like"/>
    <property type="match status" value="1"/>
</dbReference>
<dbReference type="NCBIfam" id="NF001236">
    <property type="entry name" value="PRK00203.1"/>
    <property type="match status" value="1"/>
</dbReference>
<keyword evidence="14" id="KW-1185">Reference proteome</keyword>
<dbReference type="PROSITE" id="PS50879">
    <property type="entry name" value="RNASE_H_1"/>
    <property type="match status" value="1"/>
</dbReference>
<gene>
    <name evidence="11 13" type="primary">rnhA</name>
    <name evidence="13" type="ORF">G8770_07375</name>
</gene>
<evidence type="ECO:0000256" key="7">
    <source>
        <dbReference type="ARBA" id="ARBA00022723"/>
    </source>
</evidence>
<dbReference type="EMBL" id="JAAONZ010000004">
    <property type="protein sequence ID" value="NHO65360.1"/>
    <property type="molecule type" value="Genomic_DNA"/>
</dbReference>
<dbReference type="GO" id="GO:0003676">
    <property type="term" value="F:nucleic acid binding"/>
    <property type="evidence" value="ECO:0007669"/>
    <property type="project" value="InterPro"/>
</dbReference>
<dbReference type="PANTHER" id="PTHR10642:SF26">
    <property type="entry name" value="RIBONUCLEASE H1"/>
    <property type="match status" value="1"/>
</dbReference>